<keyword evidence="5" id="KW-1185">Reference proteome</keyword>
<sequence>MIHSALRALLPDPNWSRNSGIGLKRSQTLFSQSEAILTAAAQAAWIGLRYQVPIIATTIEVGEDDVPMLKYRVPRINEVEEWAHRTLVVHHRPALDINRLREELGELKVPSPQGDQTWMHLVLDSSKDTASVSRIGFIFHTHHSVTDGNGGKIITNRYLAEFGTRLRAGNTSIPDFLWGTESENLTPAIFNVLGPSEPVPIHPSSDQEPTFAHPFYRTLGGEMQSIGASMENQYGFKARDGDQGWPDSRRAELVFSPKESKTLLTYMKNEPYTLAVLLHAALAMVVMFYKPGSKDAKNSFLNNFVMVDVRSHLKVPYTGEGYPGYAIAPPMLRLPVSLFLTSEGTALALDKELLVKVMSEIRERYAEHKERAISYIAPASDIFAYAMKRSYAVDHHPVNQCYMFSSDGPGEKFLKSTVRDTSGNTLFEITKFFTFICHPTLRLISVCRLGRELWKLARILTGTCWLRRT</sequence>
<evidence type="ECO:0000256" key="2">
    <source>
        <dbReference type="ARBA" id="ARBA00022679"/>
    </source>
</evidence>
<dbReference type="EMBL" id="JARKIB010000119">
    <property type="protein sequence ID" value="KAJ7736879.1"/>
    <property type="molecule type" value="Genomic_DNA"/>
</dbReference>
<accession>A0AAD7MXH8</accession>
<proteinExistence type="inferred from homology"/>
<keyword evidence="2" id="KW-0808">Transferase</keyword>
<dbReference type="Proteomes" id="UP001215598">
    <property type="component" value="Unassembled WGS sequence"/>
</dbReference>
<reference evidence="4" key="1">
    <citation type="submission" date="2023-03" db="EMBL/GenBank/DDBJ databases">
        <title>Massive genome expansion in bonnet fungi (Mycena s.s.) driven by repeated elements and novel gene families across ecological guilds.</title>
        <authorList>
            <consortium name="Lawrence Berkeley National Laboratory"/>
            <person name="Harder C.B."/>
            <person name="Miyauchi S."/>
            <person name="Viragh M."/>
            <person name="Kuo A."/>
            <person name="Thoen E."/>
            <person name="Andreopoulos B."/>
            <person name="Lu D."/>
            <person name="Skrede I."/>
            <person name="Drula E."/>
            <person name="Henrissat B."/>
            <person name="Morin E."/>
            <person name="Kohler A."/>
            <person name="Barry K."/>
            <person name="LaButti K."/>
            <person name="Morin E."/>
            <person name="Salamov A."/>
            <person name="Lipzen A."/>
            <person name="Mereny Z."/>
            <person name="Hegedus B."/>
            <person name="Baldrian P."/>
            <person name="Stursova M."/>
            <person name="Weitz H."/>
            <person name="Taylor A."/>
            <person name="Grigoriev I.V."/>
            <person name="Nagy L.G."/>
            <person name="Martin F."/>
            <person name="Kauserud H."/>
        </authorList>
    </citation>
    <scope>NUCLEOTIDE SEQUENCE</scope>
    <source>
        <strain evidence="4">CBHHK182m</strain>
    </source>
</reference>
<evidence type="ECO:0000313" key="5">
    <source>
        <dbReference type="Proteomes" id="UP001215598"/>
    </source>
</evidence>
<dbReference type="InterPro" id="IPR023213">
    <property type="entry name" value="CAT-like_dom_sf"/>
</dbReference>
<protein>
    <recommendedName>
        <fullName evidence="3">PID domain-containing protein</fullName>
    </recommendedName>
</protein>
<dbReference type="InterPro" id="IPR009992">
    <property type="entry name" value="Tri3/Sat12/Sat16/Mac1"/>
</dbReference>
<dbReference type="GO" id="GO:0016407">
    <property type="term" value="F:acetyltransferase activity"/>
    <property type="evidence" value="ECO:0007669"/>
    <property type="project" value="InterPro"/>
</dbReference>
<name>A0AAD7MXH8_9AGAR</name>
<dbReference type="Pfam" id="PF07428">
    <property type="entry name" value="Tri3"/>
    <property type="match status" value="1"/>
</dbReference>
<feature type="domain" description="PID" evidence="3">
    <location>
        <begin position="360"/>
        <end position="404"/>
    </location>
</feature>
<dbReference type="InterPro" id="IPR006020">
    <property type="entry name" value="PTB/PI_dom"/>
</dbReference>
<evidence type="ECO:0000256" key="1">
    <source>
        <dbReference type="ARBA" id="ARBA00006439"/>
    </source>
</evidence>
<comment type="similarity">
    <text evidence="1">Belongs to the trichothecene O-acetyltransferase family.</text>
</comment>
<dbReference type="AlphaFoldDB" id="A0AAD7MXH8"/>
<dbReference type="PANTHER" id="PTHR42034:SF1">
    <property type="entry name" value="CONDENSATION DOMAIN-CONTAINING PROTEIN"/>
    <property type="match status" value="1"/>
</dbReference>
<evidence type="ECO:0000313" key="4">
    <source>
        <dbReference type="EMBL" id="KAJ7736879.1"/>
    </source>
</evidence>
<gene>
    <name evidence="4" type="ORF">B0H16DRAFT_1572945</name>
</gene>
<dbReference type="PROSITE" id="PS01179">
    <property type="entry name" value="PID"/>
    <property type="match status" value="1"/>
</dbReference>
<dbReference type="Gene3D" id="3.30.559.10">
    <property type="entry name" value="Chloramphenicol acetyltransferase-like domain"/>
    <property type="match status" value="1"/>
</dbReference>
<organism evidence="4 5">
    <name type="scientific">Mycena metata</name>
    <dbReference type="NCBI Taxonomy" id="1033252"/>
    <lineage>
        <taxon>Eukaryota</taxon>
        <taxon>Fungi</taxon>
        <taxon>Dikarya</taxon>
        <taxon>Basidiomycota</taxon>
        <taxon>Agaricomycotina</taxon>
        <taxon>Agaricomycetes</taxon>
        <taxon>Agaricomycetidae</taxon>
        <taxon>Agaricales</taxon>
        <taxon>Marasmiineae</taxon>
        <taxon>Mycenaceae</taxon>
        <taxon>Mycena</taxon>
    </lineage>
</organism>
<comment type="caution">
    <text evidence="4">The sequence shown here is derived from an EMBL/GenBank/DDBJ whole genome shotgun (WGS) entry which is preliminary data.</text>
</comment>
<dbReference type="PANTHER" id="PTHR42034">
    <property type="entry name" value="CHROMOSOME 7, WHOLE GENOME SHOTGUN SEQUENCE-RELATED"/>
    <property type="match status" value="1"/>
</dbReference>
<dbReference type="Gene3D" id="3.30.559.30">
    <property type="entry name" value="Nonribosomal peptide synthetase, condensation domain"/>
    <property type="match status" value="1"/>
</dbReference>
<evidence type="ECO:0000259" key="3">
    <source>
        <dbReference type="PROSITE" id="PS01179"/>
    </source>
</evidence>
<dbReference type="GO" id="GO:0043386">
    <property type="term" value="P:mycotoxin biosynthetic process"/>
    <property type="evidence" value="ECO:0007669"/>
    <property type="project" value="InterPro"/>
</dbReference>